<gene>
    <name evidence="1" type="ORF">PAEH1_11435</name>
</gene>
<name>A0A1U9K1X3_9BURK</name>
<evidence type="ECO:0000313" key="1">
    <source>
        <dbReference type="EMBL" id="AQS52002.1"/>
    </source>
</evidence>
<evidence type="ECO:0008006" key="3">
    <source>
        <dbReference type="Google" id="ProtNLM"/>
    </source>
</evidence>
<accession>A0A1U9K1X3</accession>
<dbReference type="KEGG" id="phn:PAEH1_11435"/>
<dbReference type="EMBL" id="CP019697">
    <property type="protein sequence ID" value="AQS52002.1"/>
    <property type="molecule type" value="Genomic_DNA"/>
</dbReference>
<dbReference type="PANTHER" id="PTHR22642:SF2">
    <property type="entry name" value="PROTEIN LONG AFTER FAR-RED 3"/>
    <property type="match status" value="1"/>
</dbReference>
<dbReference type="InterPro" id="IPR011059">
    <property type="entry name" value="Metal-dep_hydrolase_composite"/>
</dbReference>
<sequence>MITIFSAKRIITLDPSLPSATHVAVKDGKVLAVGSLEDIADVGEYVLDTRFENAYLYPGFVEGHSHALEGQCGITCT</sequence>
<dbReference type="SUPFAM" id="SSF51338">
    <property type="entry name" value="Composite domain of metallo-dependent hydrolases"/>
    <property type="match status" value="1"/>
</dbReference>
<dbReference type="GO" id="GO:0016810">
    <property type="term" value="F:hydrolase activity, acting on carbon-nitrogen (but not peptide) bonds"/>
    <property type="evidence" value="ECO:0007669"/>
    <property type="project" value="InterPro"/>
</dbReference>
<dbReference type="AlphaFoldDB" id="A0A1U9K1X3"/>
<dbReference type="Gene3D" id="2.30.40.10">
    <property type="entry name" value="Urease, subunit C, domain 1"/>
    <property type="match status" value="1"/>
</dbReference>
<dbReference type="Proteomes" id="UP000189369">
    <property type="component" value="Chromosome"/>
</dbReference>
<reference evidence="1 2" key="1">
    <citation type="submission" date="2017-01" db="EMBL/GenBank/DDBJ databases">
        <title>Complete Genome Sequence of Paenalcaligenes hominis, Isolated from a paraplegic Patient with neurogenic bladder.</title>
        <authorList>
            <person name="Mukhopadhyay R."/>
            <person name="Joaquin J."/>
            <person name="Hogue R."/>
            <person name="Kilaru A."/>
            <person name="Jospin G."/>
            <person name="Mars K."/>
            <person name="Eisen J.A."/>
            <person name="Chaturvedi V."/>
        </authorList>
    </citation>
    <scope>NUCLEOTIDE SEQUENCE [LARGE SCALE GENOMIC DNA]</scope>
    <source>
        <strain evidence="1 2">15S00501</strain>
    </source>
</reference>
<proteinExistence type="predicted"/>
<dbReference type="PANTHER" id="PTHR22642">
    <property type="entry name" value="IMIDAZOLONEPROPIONASE"/>
    <property type="match status" value="1"/>
</dbReference>
<dbReference type="STRING" id="643674.PAEH1_11435"/>
<protein>
    <recommendedName>
        <fullName evidence="3">Amidohydrolase</fullName>
    </recommendedName>
</protein>
<evidence type="ECO:0000313" key="2">
    <source>
        <dbReference type="Proteomes" id="UP000189369"/>
    </source>
</evidence>
<organism evidence="1 2">
    <name type="scientific">Paenalcaligenes hominis</name>
    <dbReference type="NCBI Taxonomy" id="643674"/>
    <lineage>
        <taxon>Bacteria</taxon>
        <taxon>Pseudomonadati</taxon>
        <taxon>Pseudomonadota</taxon>
        <taxon>Betaproteobacteria</taxon>
        <taxon>Burkholderiales</taxon>
        <taxon>Alcaligenaceae</taxon>
        <taxon>Paenalcaligenes</taxon>
    </lineage>
</organism>